<feature type="domain" description="RabBD" evidence="8">
    <location>
        <begin position="16"/>
        <end position="177"/>
    </location>
</feature>
<feature type="compositionally biased region" description="Low complexity" evidence="5">
    <location>
        <begin position="642"/>
        <end position="656"/>
    </location>
</feature>
<feature type="compositionally biased region" description="Low complexity" evidence="5">
    <location>
        <begin position="377"/>
        <end position="387"/>
    </location>
</feature>
<protein>
    <recommendedName>
        <fullName evidence="11">Regulating synaptic membrane exocytosis protein 2-like</fullName>
    </recommendedName>
</protein>
<dbReference type="EMBL" id="CALNXK010000187">
    <property type="protein sequence ID" value="CAH3174083.1"/>
    <property type="molecule type" value="Genomic_DNA"/>
</dbReference>
<dbReference type="PANTHER" id="PTHR12157:SF21">
    <property type="entry name" value="RAB3 INTERACTING MOLECULE, ISOFORM F"/>
    <property type="match status" value="1"/>
</dbReference>
<dbReference type="Gene3D" id="3.30.40.10">
    <property type="entry name" value="Zinc/RING finger domain, C3HC4 (zinc finger)"/>
    <property type="match status" value="1"/>
</dbReference>
<evidence type="ECO:0000256" key="5">
    <source>
        <dbReference type="SAM" id="MobiDB-lite"/>
    </source>
</evidence>
<dbReference type="InterPro" id="IPR001478">
    <property type="entry name" value="PDZ"/>
</dbReference>
<dbReference type="SMART" id="SM00228">
    <property type="entry name" value="PDZ"/>
    <property type="match status" value="1"/>
</dbReference>
<evidence type="ECO:0000256" key="2">
    <source>
        <dbReference type="ARBA" id="ARBA00023018"/>
    </source>
</evidence>
<feature type="compositionally biased region" description="Polar residues" evidence="5">
    <location>
        <begin position="1093"/>
        <end position="1111"/>
    </location>
</feature>
<feature type="compositionally biased region" description="Basic and acidic residues" evidence="5">
    <location>
        <begin position="1051"/>
        <end position="1060"/>
    </location>
</feature>
<feature type="region of interest" description="Disordered" evidence="5">
    <location>
        <begin position="1288"/>
        <end position="1353"/>
    </location>
</feature>
<feature type="compositionally biased region" description="Low complexity" evidence="5">
    <location>
        <begin position="1444"/>
        <end position="1456"/>
    </location>
</feature>
<dbReference type="PROSITE" id="PS50004">
    <property type="entry name" value="C2"/>
    <property type="match status" value="2"/>
</dbReference>
<evidence type="ECO:0000259" key="7">
    <source>
        <dbReference type="PROSITE" id="PS50106"/>
    </source>
</evidence>
<dbReference type="SMART" id="SM00239">
    <property type="entry name" value="C2"/>
    <property type="match status" value="2"/>
</dbReference>
<dbReference type="Gene3D" id="2.30.42.10">
    <property type="match status" value="1"/>
</dbReference>
<dbReference type="InterPro" id="IPR000008">
    <property type="entry name" value="C2_dom"/>
</dbReference>
<dbReference type="InterPro" id="IPR036034">
    <property type="entry name" value="PDZ_sf"/>
</dbReference>
<name>A0ABN8R421_9CNID</name>
<feature type="region of interest" description="Disordered" evidence="5">
    <location>
        <begin position="1666"/>
        <end position="1728"/>
    </location>
</feature>
<evidence type="ECO:0000313" key="9">
    <source>
        <dbReference type="EMBL" id="CAH3174083.1"/>
    </source>
</evidence>
<organism evidence="9 10">
    <name type="scientific">Porites lobata</name>
    <dbReference type="NCBI Taxonomy" id="104759"/>
    <lineage>
        <taxon>Eukaryota</taxon>
        <taxon>Metazoa</taxon>
        <taxon>Cnidaria</taxon>
        <taxon>Anthozoa</taxon>
        <taxon>Hexacorallia</taxon>
        <taxon>Scleractinia</taxon>
        <taxon>Fungiina</taxon>
        <taxon>Poritidae</taxon>
        <taxon>Porites</taxon>
    </lineage>
</organism>
<feature type="compositionally biased region" description="Basic and acidic residues" evidence="5">
    <location>
        <begin position="778"/>
        <end position="796"/>
    </location>
</feature>
<dbReference type="Pfam" id="PF00595">
    <property type="entry name" value="PDZ"/>
    <property type="match status" value="1"/>
</dbReference>
<feature type="compositionally biased region" description="Polar residues" evidence="5">
    <location>
        <begin position="662"/>
        <end position="673"/>
    </location>
</feature>
<feature type="compositionally biased region" description="Low complexity" evidence="5">
    <location>
        <begin position="1893"/>
        <end position="1910"/>
    </location>
</feature>
<evidence type="ECO:0000256" key="4">
    <source>
        <dbReference type="SAM" id="Coils"/>
    </source>
</evidence>
<feature type="compositionally biased region" description="Basic and acidic residues" evidence="5">
    <location>
        <begin position="1581"/>
        <end position="1593"/>
    </location>
</feature>
<feature type="region of interest" description="Disordered" evidence="5">
    <location>
        <begin position="1389"/>
        <end position="1650"/>
    </location>
</feature>
<dbReference type="SUPFAM" id="SSF49562">
    <property type="entry name" value="C2 domain (Calcium/lipid-binding domain, CaLB)"/>
    <property type="match status" value="2"/>
</dbReference>
<dbReference type="Pfam" id="PF22601">
    <property type="entry name" value="RIM2a_ZnF"/>
    <property type="match status" value="1"/>
</dbReference>
<dbReference type="CDD" id="cd04031">
    <property type="entry name" value="C2A_RIM1alpha"/>
    <property type="match status" value="1"/>
</dbReference>
<dbReference type="SUPFAM" id="SSF57903">
    <property type="entry name" value="FYVE/PHD zinc finger"/>
    <property type="match status" value="1"/>
</dbReference>
<dbReference type="CDD" id="cd04028">
    <property type="entry name" value="C2B_RIM1alpha"/>
    <property type="match status" value="1"/>
</dbReference>
<dbReference type="InterPro" id="IPR039032">
    <property type="entry name" value="Rim-like"/>
</dbReference>
<evidence type="ECO:0000313" key="10">
    <source>
        <dbReference type="Proteomes" id="UP001159405"/>
    </source>
</evidence>
<feature type="domain" description="PDZ" evidence="7">
    <location>
        <begin position="936"/>
        <end position="1017"/>
    </location>
</feature>
<feature type="compositionally biased region" description="Basic and acidic residues" evidence="5">
    <location>
        <begin position="837"/>
        <end position="853"/>
    </location>
</feature>
<feature type="compositionally biased region" description="Polar residues" evidence="5">
    <location>
        <begin position="1709"/>
        <end position="1722"/>
    </location>
</feature>
<feature type="compositionally biased region" description="Basic and acidic residues" evidence="5">
    <location>
        <begin position="725"/>
        <end position="734"/>
    </location>
</feature>
<dbReference type="InterPro" id="IPR011011">
    <property type="entry name" value="Znf_FYVE_PHD"/>
</dbReference>
<feature type="compositionally biased region" description="Basic and acidic residues" evidence="5">
    <location>
        <begin position="1484"/>
        <end position="1500"/>
    </location>
</feature>
<feature type="region of interest" description="Disordered" evidence="5">
    <location>
        <begin position="1890"/>
        <end position="1945"/>
    </location>
</feature>
<feature type="compositionally biased region" description="Basic and acidic residues" evidence="5">
    <location>
        <begin position="274"/>
        <end position="283"/>
    </location>
</feature>
<feature type="domain" description="C2" evidence="6">
    <location>
        <begin position="1759"/>
        <end position="1877"/>
    </location>
</feature>
<evidence type="ECO:0000256" key="3">
    <source>
        <dbReference type="ARBA" id="ARBA00034103"/>
    </source>
</evidence>
<feature type="compositionally biased region" description="Low complexity" evidence="5">
    <location>
        <begin position="308"/>
        <end position="330"/>
    </location>
</feature>
<evidence type="ECO:0008006" key="11">
    <source>
        <dbReference type="Google" id="ProtNLM"/>
    </source>
</evidence>
<feature type="region of interest" description="Disordered" evidence="5">
    <location>
        <begin position="1"/>
        <end position="22"/>
    </location>
</feature>
<keyword evidence="4" id="KW-0175">Coiled coil</keyword>
<feature type="compositionally biased region" description="Polar residues" evidence="5">
    <location>
        <begin position="342"/>
        <end position="359"/>
    </location>
</feature>
<keyword evidence="1" id="KW-0677">Repeat</keyword>
<feature type="compositionally biased region" description="Polar residues" evidence="5">
    <location>
        <begin position="580"/>
        <end position="589"/>
    </location>
</feature>
<evidence type="ECO:0000259" key="8">
    <source>
        <dbReference type="PROSITE" id="PS50916"/>
    </source>
</evidence>
<feature type="compositionally biased region" description="Low complexity" evidence="5">
    <location>
        <begin position="1532"/>
        <end position="1544"/>
    </location>
</feature>
<feature type="domain" description="C2" evidence="6">
    <location>
        <begin position="1162"/>
        <end position="1284"/>
    </location>
</feature>
<feature type="compositionally biased region" description="Low complexity" evidence="5">
    <location>
        <begin position="1681"/>
        <end position="1708"/>
    </location>
</feature>
<feature type="compositionally biased region" description="Polar residues" evidence="5">
    <location>
        <begin position="1147"/>
        <end position="1158"/>
    </location>
</feature>
<feature type="coiled-coil region" evidence="4">
    <location>
        <begin position="30"/>
        <end position="68"/>
    </location>
</feature>
<gene>
    <name evidence="9" type="ORF">PLOB_00014563</name>
</gene>
<dbReference type="Proteomes" id="UP001159405">
    <property type="component" value="Unassembled WGS sequence"/>
</dbReference>
<dbReference type="Pfam" id="PF00168">
    <property type="entry name" value="C2"/>
    <property type="match status" value="2"/>
</dbReference>
<accession>A0ABN8R421</accession>
<dbReference type="SUPFAM" id="SSF50156">
    <property type="entry name" value="PDZ domain-like"/>
    <property type="match status" value="1"/>
</dbReference>
<dbReference type="InterPro" id="IPR010911">
    <property type="entry name" value="Rab_BD"/>
</dbReference>
<feature type="compositionally biased region" description="Polar residues" evidence="5">
    <location>
        <begin position="1389"/>
        <end position="1401"/>
    </location>
</feature>
<feature type="region of interest" description="Disordered" evidence="5">
    <location>
        <begin position="174"/>
        <end position="926"/>
    </location>
</feature>
<dbReference type="PROSITE" id="PS50106">
    <property type="entry name" value="PDZ"/>
    <property type="match status" value="1"/>
</dbReference>
<dbReference type="InterPro" id="IPR054386">
    <property type="entry name" value="RIM_Znf"/>
</dbReference>
<feature type="compositionally biased region" description="Low complexity" evidence="5">
    <location>
        <begin position="407"/>
        <end position="416"/>
    </location>
</feature>
<feature type="compositionally biased region" description="Polar residues" evidence="5">
    <location>
        <begin position="1076"/>
        <end position="1086"/>
    </location>
</feature>
<reference evidence="9 10" key="1">
    <citation type="submission" date="2022-05" db="EMBL/GenBank/DDBJ databases">
        <authorList>
            <consortium name="Genoscope - CEA"/>
            <person name="William W."/>
        </authorList>
    </citation>
    <scope>NUCLEOTIDE SEQUENCE [LARGE SCALE GENOMIC DNA]</scope>
</reference>
<dbReference type="PROSITE" id="PS50916">
    <property type="entry name" value="RABBD"/>
    <property type="match status" value="1"/>
</dbReference>
<keyword evidence="2" id="KW-0770">Synapse</keyword>
<dbReference type="InterPro" id="IPR013083">
    <property type="entry name" value="Znf_RING/FYVE/PHD"/>
</dbReference>
<evidence type="ECO:0000259" key="6">
    <source>
        <dbReference type="PROSITE" id="PS50004"/>
    </source>
</evidence>
<dbReference type="InterPro" id="IPR035892">
    <property type="entry name" value="C2_domain_sf"/>
</dbReference>
<feature type="compositionally biased region" description="Low complexity" evidence="5">
    <location>
        <begin position="435"/>
        <end position="450"/>
    </location>
</feature>
<dbReference type="Gene3D" id="2.60.40.150">
    <property type="entry name" value="C2 domain"/>
    <property type="match status" value="2"/>
</dbReference>
<feature type="compositionally biased region" description="Polar residues" evidence="5">
    <location>
        <begin position="461"/>
        <end position="470"/>
    </location>
</feature>
<feature type="compositionally biased region" description="Low complexity" evidence="5">
    <location>
        <begin position="875"/>
        <end position="900"/>
    </location>
</feature>
<sequence>MMRKMAGSRLPASPPPPDLSNLTEEEKQIIQCVLQRQKQMEEETIELQRNLEKEVESYQNKVERKTGQSVTIREENVCEICHKTKFTDGSGKECKYCKLKVCARCGVQVTIPGSKQVNFPKVSGLSDIIQGQGLSLFSNLIQDFKTLALGPEVSWVCVVCHKKQEMLTKTGNWFGSLTSSSEKPKTNHSDSLGSDFRAITTEEDKRAMKRQGSLQRSDPARGGGRRKDGNRFRRPSVSDEEMDDTPPGSPACLSDDELYRPDENRVRRKVVKFKGHEEVDHAPQGRHPGAMQNRPGPMNQGPGRGLVIPGQGPGIRPGQPQPQPQGLGLRHGAPQGRGMQMPGSQPSMQPNMPHQQPGSGFTPVGHPGTSPSGRAGFSGPQQPSPRGGLPPGQPRPGFGGKGPSGPQQQRFQAPQQNTAGYGRGIPPGSHPGPPGQQQGLPGQSRQHGAPGQPGYGRGGPTRSQPTTQYNLGPRPGAYGPSGPRPQAGFPPNHAGGPQAPGSPRPGDRMGPHQGARMGGPPGITQMGQVQMGPRLGPGGQPRHGMPVDQQGGQHHHPGQLGSPRQAQAPGQLGSPRPGQASGQLGSPRQGQAPGQFGAPRPGVPLGQQQKGQVGAPRPGPPVEQSRPPVTMGSPRLGTPRNQSGTPQQGPFPGQVQGHRDTSPNQTRAQSGPSPQDPGLGHPRGPFGSQQQGPPIDQPKGQYGSSQQAPVMDQGRPRFGSAERGSMGDEPRRQQVPDARNGYSPDSQSSEFRRFPDQSASSTHHRVDNRNGVIPDGSHVNDKMDPVISNRHDRPDTDEQLMQQSARPFVNRSGYHEGRSKPYGDEMDGLRTPPSKISLDDSRDKSNLFFKDDPPSPQDRGSLGDRFVSALSIKRTTSPVSSSAPSTSSAITSSVTAASSIKQSEVASSVEENKDPSQSLVKWSPPDDDNKCLGEVFLTMDPKHRGSPTDPYAMYGLKVIGGKMTDDGKLGAFVTEIRKGGPADRQAQLQTGDEIQEWNEQSLVDCTFEEVVEIINSSMEDNQDSNELHLIICRDKSKFPSKRTHSPVKSPRGQEVRRESPKQVPISESPTKREQRVSPSTGPVSLQQDRRSLDTSPSTQRDNTTGTPTSRENGIPLTGKNESSSYEPADDDFFFGGGPSPDDKSSKSVRQGTTPQQGKPSRITGRIQLRLFYDEDAANLNVTVIGGEGLAPKESTTPPNPYVRIYFLPDKSMQSKRRTKTAMKSMNPRWNQTFVYPCRPQKFSGRALEVTVWDYDKVGSSEFIGEVVLSMAEANLDGNGYWYTLKNHEDENDPLVPPTPNQSPHNSFKLKGPRGPGEPGEQAGSPGYGSDYDEEPRFTPNGPATSAQRPYHSPDSELLKQQLIDHHRDSPRPPFSQPQVVQAYTVKQYHTPSTHHLSQSPQPSYPHYAVDPNRMQPQQSRPMPSHQHGPTGRFYDERTSPSMQGYNSPGSYSPGGMSPSGGPGAKKSRLLPQLPPGREPMDEEDRARLAKQKVKEVDPGRAKLVIGGAKGRIAYGQAPETAYAQQGEGFYDPSMSPRPGRQSPRPRARTGSPPLSENKPHPLGHHQGLHNPQERMYSPDMTTHEHGVPYESHRRPQTAPTRRRNSLSSLPINDSEGERARSPFPIPSPVPLGHGRSQSSSSLHDKDRGLPNGKLLVHEEARSGSVNDLHVFPTGGFIKPARGTGRSESFGGSGRSSRSSSIASDRSGSLNSIPGSVTSSESSPWIPPGIKLGNEGHLGDFIDGLGPAQIVGRQVLASPSMGEIQLALFDRKGMLEVEVVRAKGLLPKPGSKILPAPYVKVYVMEGKRCLVKKKTRTARRTLEPLYQQQLEFKVEFTGKTLQVIVWGDYGRMDRKVFMGVVQILLDELDLSNLVIGWYKLFSTSSMCDPPLPSSPLGGSPKKSPGPSPRSSMNQNVGSPMRGMSPLPTIVPPPGHMDNMDEEGDYV</sequence>
<feature type="compositionally biased region" description="Basic and acidic residues" evidence="5">
    <location>
        <begin position="813"/>
        <end position="823"/>
    </location>
</feature>
<comment type="subcellular location">
    <subcellularLocation>
        <location evidence="3">Synapse</location>
    </subcellularLocation>
</comment>
<comment type="caution">
    <text evidence="9">The sequence shown here is derived from an EMBL/GenBank/DDBJ whole genome shotgun (WGS) entry which is preliminary data.</text>
</comment>
<keyword evidence="10" id="KW-1185">Reference proteome</keyword>
<dbReference type="PANTHER" id="PTHR12157">
    <property type="entry name" value="REGULATING SYNAPTIC MEMBRANE EXOCYTOSIS PROTEIN"/>
    <property type="match status" value="1"/>
</dbReference>
<evidence type="ECO:0000256" key="1">
    <source>
        <dbReference type="ARBA" id="ARBA00022737"/>
    </source>
</evidence>
<proteinExistence type="predicted"/>
<feature type="region of interest" description="Disordered" evidence="5">
    <location>
        <begin position="1038"/>
        <end position="1164"/>
    </location>
</feature>